<dbReference type="Proteomes" id="UP000190641">
    <property type="component" value="Unassembled WGS sequence"/>
</dbReference>
<evidence type="ECO:0000313" key="3">
    <source>
        <dbReference type="Proteomes" id="UP000190641"/>
    </source>
</evidence>
<evidence type="ECO:0000313" key="2">
    <source>
        <dbReference type="EMBL" id="OOR71313.1"/>
    </source>
</evidence>
<dbReference type="RefSeq" id="WP_078187889.1">
    <property type="nucleotide sequence ID" value="NZ_MUAU01000224.1"/>
</dbReference>
<organism evidence="2 3">
    <name type="scientific">Bacillus cereus</name>
    <dbReference type="NCBI Taxonomy" id="1396"/>
    <lineage>
        <taxon>Bacteria</taxon>
        <taxon>Bacillati</taxon>
        <taxon>Bacillota</taxon>
        <taxon>Bacilli</taxon>
        <taxon>Bacillales</taxon>
        <taxon>Bacillaceae</taxon>
        <taxon>Bacillus</taxon>
        <taxon>Bacillus cereus group</taxon>
    </lineage>
</organism>
<comment type="caution">
    <text evidence="2">The sequence shown here is derived from an EMBL/GenBank/DDBJ whole genome shotgun (WGS) entry which is preliminary data.</text>
</comment>
<protein>
    <submittedName>
        <fullName evidence="2">Uncharacterized protein</fullName>
    </submittedName>
</protein>
<keyword evidence="1" id="KW-0732">Signal</keyword>
<accession>A0A9X6B3G0</accession>
<dbReference type="EMBL" id="MUAU01000224">
    <property type="protein sequence ID" value="OOR71313.1"/>
    <property type="molecule type" value="Genomic_DNA"/>
</dbReference>
<evidence type="ECO:0000256" key="1">
    <source>
        <dbReference type="SAM" id="SignalP"/>
    </source>
</evidence>
<sequence>MLHIKSKLKRIIPVTMAFAALLTVAPLSSFAAEIETPVKNNVVNFPQTNVQATDLNQSVSLDDDGEVTAQGWKKQGLIYGLKWGGEALESLLGYLGKASYKNAVKENRLSIAHYLEYTENVAKRGLKNYLIDECGISASTADVVAEGILFVIL</sequence>
<proteinExistence type="predicted"/>
<gene>
    <name evidence="2" type="ORF">BLX06_31480</name>
</gene>
<reference evidence="2 3" key="1">
    <citation type="submission" date="2017-01" db="EMBL/GenBank/DDBJ databases">
        <title>Bacillus cereus isolates.</title>
        <authorList>
            <person name="Beno S.M."/>
        </authorList>
    </citation>
    <scope>NUCLEOTIDE SEQUENCE [LARGE SCALE GENOMIC DNA]</scope>
    <source>
        <strain evidence="2 3">FSL K6-1030</strain>
    </source>
</reference>
<feature type="chain" id="PRO_5040980670" evidence="1">
    <location>
        <begin position="32"/>
        <end position="153"/>
    </location>
</feature>
<dbReference type="AlphaFoldDB" id="A0A9X6B3G0"/>
<feature type="signal peptide" evidence="1">
    <location>
        <begin position="1"/>
        <end position="31"/>
    </location>
</feature>
<name>A0A9X6B3G0_BACCE</name>